<protein>
    <recommendedName>
        <fullName evidence="5">BTB/POZ domain-containing protein</fullName>
    </recommendedName>
</protein>
<keyword evidence="4" id="KW-1185">Reference proteome</keyword>
<comment type="caution">
    <text evidence="3">The sequence shown here is derived from an EMBL/GenBank/DDBJ whole genome shotgun (WGS) entry which is preliminary data.</text>
</comment>
<evidence type="ECO:0000259" key="2">
    <source>
        <dbReference type="PROSITE" id="PS51886"/>
    </source>
</evidence>
<reference evidence="3 4" key="1">
    <citation type="submission" date="2018-06" db="EMBL/GenBank/DDBJ databases">
        <title>Comparative genomics reveals the genomic features of Rhizophagus irregularis, R. cerebriforme, R. diaphanum and Gigaspora rosea, and their symbiotic lifestyle signature.</title>
        <authorList>
            <person name="Morin E."/>
            <person name="San Clemente H."/>
            <person name="Chen E.C.H."/>
            <person name="De La Providencia I."/>
            <person name="Hainaut M."/>
            <person name="Kuo A."/>
            <person name="Kohler A."/>
            <person name="Murat C."/>
            <person name="Tang N."/>
            <person name="Roy S."/>
            <person name="Loubradou J."/>
            <person name="Henrissat B."/>
            <person name="Grigoriev I.V."/>
            <person name="Corradi N."/>
            <person name="Roux C."/>
            <person name="Martin F.M."/>
        </authorList>
    </citation>
    <scope>NUCLEOTIDE SEQUENCE [LARGE SCALE GENOMIC DNA]</scope>
    <source>
        <strain evidence="3 4">DAOM 194757</strain>
    </source>
</reference>
<dbReference type="PROSITE" id="PS50097">
    <property type="entry name" value="BTB"/>
    <property type="match status" value="1"/>
</dbReference>
<dbReference type="Pfam" id="PF07707">
    <property type="entry name" value="BACK"/>
    <property type="match status" value="1"/>
</dbReference>
<organism evidence="3 4">
    <name type="scientific">Gigaspora rosea</name>
    <dbReference type="NCBI Taxonomy" id="44941"/>
    <lineage>
        <taxon>Eukaryota</taxon>
        <taxon>Fungi</taxon>
        <taxon>Fungi incertae sedis</taxon>
        <taxon>Mucoromycota</taxon>
        <taxon>Glomeromycotina</taxon>
        <taxon>Glomeromycetes</taxon>
        <taxon>Diversisporales</taxon>
        <taxon>Gigasporaceae</taxon>
        <taxon>Gigaspora</taxon>
    </lineage>
</organism>
<dbReference type="InterPro" id="IPR006571">
    <property type="entry name" value="TLDc_dom"/>
</dbReference>
<dbReference type="InterPro" id="IPR000210">
    <property type="entry name" value="BTB/POZ_dom"/>
</dbReference>
<dbReference type="InterPro" id="IPR011333">
    <property type="entry name" value="SKP1/BTB/POZ_sf"/>
</dbReference>
<dbReference type="AlphaFoldDB" id="A0A397VPT5"/>
<dbReference type="EMBL" id="QKWP01000374">
    <property type="protein sequence ID" value="RIB21206.1"/>
    <property type="molecule type" value="Genomic_DNA"/>
</dbReference>
<proteinExistence type="predicted"/>
<dbReference type="SUPFAM" id="SSF54695">
    <property type="entry name" value="POZ domain"/>
    <property type="match status" value="1"/>
</dbReference>
<dbReference type="OrthoDB" id="298084at2759"/>
<name>A0A397VPT5_9GLOM</name>
<accession>A0A397VPT5</accession>
<evidence type="ECO:0008006" key="5">
    <source>
        <dbReference type="Google" id="ProtNLM"/>
    </source>
</evidence>
<dbReference type="Pfam" id="PF07534">
    <property type="entry name" value="TLD"/>
    <property type="match status" value="1"/>
</dbReference>
<sequence>MTKEFFETLSEDFSHLLDQPGDYNVSLEIGEEPNIKIFKTHSVILRSRCSYFRAALSNEWVRKEDEKFIFKKSNISCTVFEIILRYIYSGKALLEQLEGSEILDLITASDELFLNELFDYSQEYLIEYKAEWVRQNLVHALQVAFRHDACISLQNFCFGLVNENAWALFQSEEFISIDEMVLISLLKRDDFSVEEIDIWNFVINWGIKQTPSILERDISKWTFEDFTLLGTTLRNLIPFIRLYQITSKDFYNRVWPFEKMLNKDLKEGLLSFYLTKEPPKHVSLPEPRILQKNIDSEIISYNHAVLIASWINRKNPQSLSGMYSQHLHLTQTYFDTKDLKIKDKGIHVPYRLRLIYRASRDGFTFDSFHKHVDNKGPAVVFIKIGNKFSECIGGYNPVGWYSYGSYIATGDSFIFCLPLNEDGSHHNNHKISRIRPYFIDGAIFDTSNNGACFGYGDIWFGNRERPRYGSCTRVYYENTIRDTENEFYAEEMEVFQVLEN</sequence>
<evidence type="ECO:0000259" key="1">
    <source>
        <dbReference type="PROSITE" id="PS50097"/>
    </source>
</evidence>
<dbReference type="Gene3D" id="1.25.40.420">
    <property type="match status" value="1"/>
</dbReference>
<evidence type="ECO:0000313" key="3">
    <source>
        <dbReference type="EMBL" id="RIB21206.1"/>
    </source>
</evidence>
<feature type="domain" description="TLDc" evidence="2">
    <location>
        <begin position="327"/>
        <end position="498"/>
    </location>
</feature>
<dbReference type="Pfam" id="PF00651">
    <property type="entry name" value="BTB"/>
    <property type="match status" value="1"/>
</dbReference>
<feature type="domain" description="BTB" evidence="1">
    <location>
        <begin position="23"/>
        <end position="96"/>
    </location>
</feature>
<dbReference type="InterPro" id="IPR052407">
    <property type="entry name" value="BTB_POZ_domain_cont_9"/>
</dbReference>
<evidence type="ECO:0000313" key="4">
    <source>
        <dbReference type="Proteomes" id="UP000266673"/>
    </source>
</evidence>
<dbReference type="PROSITE" id="PS51886">
    <property type="entry name" value="TLDC"/>
    <property type="match status" value="1"/>
</dbReference>
<dbReference type="Gene3D" id="3.30.710.10">
    <property type="entry name" value="Potassium Channel Kv1.1, Chain A"/>
    <property type="match status" value="1"/>
</dbReference>
<dbReference type="CDD" id="cd18186">
    <property type="entry name" value="BTB_POZ_ZBTB_KLHL-like"/>
    <property type="match status" value="1"/>
</dbReference>
<dbReference type="GO" id="GO:0005737">
    <property type="term" value="C:cytoplasm"/>
    <property type="evidence" value="ECO:0007669"/>
    <property type="project" value="TreeGrafter"/>
</dbReference>
<dbReference type="Proteomes" id="UP000266673">
    <property type="component" value="Unassembled WGS sequence"/>
</dbReference>
<dbReference type="PANTHER" id="PTHR46306:SF1">
    <property type="entry name" value="BTB_POZ DOMAIN-CONTAINING PROTEIN 9"/>
    <property type="match status" value="1"/>
</dbReference>
<dbReference type="PANTHER" id="PTHR46306">
    <property type="entry name" value="BTB/POZ DOMAIN-CONTAINING PROTEIN 9"/>
    <property type="match status" value="1"/>
</dbReference>
<gene>
    <name evidence="3" type="ORF">C2G38_2140778</name>
</gene>
<dbReference type="SMART" id="SM00225">
    <property type="entry name" value="BTB"/>
    <property type="match status" value="1"/>
</dbReference>
<dbReference type="InterPro" id="IPR011705">
    <property type="entry name" value="BACK"/>
</dbReference>